<feature type="domain" description="Mce/MlaD" evidence="9">
    <location>
        <begin position="306"/>
        <end position="410"/>
    </location>
</feature>
<accession>A0A853FEX7</accession>
<comment type="subcellular location">
    <subcellularLocation>
        <location evidence="1">Cell inner membrane</location>
    </subcellularLocation>
</comment>
<evidence type="ECO:0000256" key="2">
    <source>
        <dbReference type="ARBA" id="ARBA00022475"/>
    </source>
</evidence>
<dbReference type="EMBL" id="JACCEW010000002">
    <property type="protein sequence ID" value="NYT37061.1"/>
    <property type="molecule type" value="Genomic_DNA"/>
</dbReference>
<feature type="domain" description="Mce/MlaD" evidence="9">
    <location>
        <begin position="176"/>
        <end position="236"/>
    </location>
</feature>
<keyword evidence="11" id="KW-1185">Reference proteome</keyword>
<dbReference type="Pfam" id="PF02470">
    <property type="entry name" value="MlaD"/>
    <property type="match status" value="3"/>
</dbReference>
<protein>
    <submittedName>
        <fullName evidence="10">MCE family protein</fullName>
    </submittedName>
</protein>
<organism evidence="10 11">
    <name type="scientific">Allopusillimonas soli</name>
    <dbReference type="NCBI Taxonomy" id="659016"/>
    <lineage>
        <taxon>Bacteria</taxon>
        <taxon>Pseudomonadati</taxon>
        <taxon>Pseudomonadota</taxon>
        <taxon>Betaproteobacteria</taxon>
        <taxon>Burkholderiales</taxon>
        <taxon>Alcaligenaceae</taxon>
        <taxon>Allopusillimonas</taxon>
    </lineage>
</organism>
<keyword evidence="6 8" id="KW-0472">Membrane</keyword>
<keyword evidence="4 8" id="KW-0812">Transmembrane</keyword>
<dbReference type="PANTHER" id="PTHR30462">
    <property type="entry name" value="INTERMEMBRANE TRANSPORT PROTEIN PQIB-RELATED"/>
    <property type="match status" value="1"/>
</dbReference>
<proteinExistence type="predicted"/>
<evidence type="ECO:0000256" key="4">
    <source>
        <dbReference type="ARBA" id="ARBA00022692"/>
    </source>
</evidence>
<keyword evidence="3" id="KW-0997">Cell inner membrane</keyword>
<comment type="caution">
    <text evidence="10">The sequence shown here is derived from an EMBL/GenBank/DDBJ whole genome shotgun (WGS) entry which is preliminary data.</text>
</comment>
<dbReference type="GO" id="GO:0005886">
    <property type="term" value="C:plasma membrane"/>
    <property type="evidence" value="ECO:0007669"/>
    <property type="project" value="UniProtKB-SubCell"/>
</dbReference>
<dbReference type="RefSeq" id="WP_129968969.1">
    <property type="nucleotide sequence ID" value="NZ_JACCEW010000002.1"/>
</dbReference>
<evidence type="ECO:0000313" key="10">
    <source>
        <dbReference type="EMBL" id="NYT37061.1"/>
    </source>
</evidence>
<evidence type="ECO:0000256" key="5">
    <source>
        <dbReference type="ARBA" id="ARBA00022989"/>
    </source>
</evidence>
<keyword evidence="2" id="KW-1003">Cell membrane</keyword>
<evidence type="ECO:0000256" key="8">
    <source>
        <dbReference type="SAM" id="Phobius"/>
    </source>
</evidence>
<feature type="domain" description="Mce/MlaD" evidence="9">
    <location>
        <begin position="56"/>
        <end position="147"/>
    </location>
</feature>
<gene>
    <name evidence="10" type="ORF">H0A68_09265</name>
</gene>
<dbReference type="PANTHER" id="PTHR30462:SF0">
    <property type="entry name" value="INTERMEMBRANE TRANSPORT PROTEIN YEBT"/>
    <property type="match status" value="1"/>
</dbReference>
<feature type="transmembrane region" description="Helical" evidence="8">
    <location>
        <begin position="30"/>
        <end position="49"/>
    </location>
</feature>
<reference evidence="10 11" key="1">
    <citation type="submission" date="2020-07" db="EMBL/GenBank/DDBJ databases">
        <title>Taxonomic revisions and descriptions of new bacterial species based on genomic comparisons in the high-G+C-content subgroup of the family Alcaligenaceae.</title>
        <authorList>
            <person name="Szabo A."/>
            <person name="Felfoldi T."/>
        </authorList>
    </citation>
    <scope>NUCLEOTIDE SEQUENCE [LARGE SCALE GENOMIC DNA]</scope>
    <source>
        <strain evidence="10 11">DSM 25264</strain>
    </source>
</reference>
<evidence type="ECO:0000313" key="11">
    <source>
        <dbReference type="Proteomes" id="UP000580517"/>
    </source>
</evidence>
<feature type="region of interest" description="Disordered" evidence="7">
    <location>
        <begin position="1"/>
        <end position="23"/>
    </location>
</feature>
<evidence type="ECO:0000259" key="9">
    <source>
        <dbReference type="Pfam" id="PF02470"/>
    </source>
</evidence>
<evidence type="ECO:0000256" key="7">
    <source>
        <dbReference type="SAM" id="MobiDB-lite"/>
    </source>
</evidence>
<name>A0A853FEX7_9BURK</name>
<keyword evidence="5 8" id="KW-1133">Transmembrane helix</keyword>
<evidence type="ECO:0000256" key="1">
    <source>
        <dbReference type="ARBA" id="ARBA00004533"/>
    </source>
</evidence>
<dbReference type="InterPro" id="IPR051800">
    <property type="entry name" value="PqiA-PqiB_transport"/>
</dbReference>
<dbReference type="Proteomes" id="UP000580517">
    <property type="component" value="Unassembled WGS sequence"/>
</dbReference>
<sequence>MTESEDTSPTPSSSDRPPRPQVRSPRRARISWIWLVPLIAAIVGASMLFRDWLHAGPTVTISFDTAEGLEVGRTTVRYKDVNIGIVSNIKVSSDRKKALVKVDVNRDAASYVTQPGTRFWVVRPRLGISGVTGLNTLLSGAYISVDAPEKPDPDAEPVYEFKGLETPPEISSTRPGTRFTLVAPDLGSLEIGSPVYYRKIQVGQVVGYALDKSGNSVNVQVFIDAPNDKFVTRNARFWNASGINLSLSAEGFNVQTGSLVSVVAGGVAFAQAGLGSTEPAEPNARFPLANTREEAMADPDGPPFDLEMHFTQSVRGLKVGAPVDFRGMELGNVTGIEIDYDRDNQTFFARVRTRLYPLRLGRLYREMVEVGKNRDVAGERLLANMVKHGLRGQMRPSNLLTGQQYVALDFFPKAEPVTIDIDQSPIVLPTIAGSFDRLQQQISSIVGKLEGVPFDDIGKELRNSLNALNGLLRTMDGTLAPQATAMLKSAQKSLDSVNRTLSDDSSLSGNLQQTMRELSRAAKSLRDLADYLQAHPASLVRGTAKDPEFITP</sequence>
<evidence type="ECO:0000256" key="6">
    <source>
        <dbReference type="ARBA" id="ARBA00023136"/>
    </source>
</evidence>
<dbReference type="OrthoDB" id="9806984at2"/>
<dbReference type="AlphaFoldDB" id="A0A853FEX7"/>
<evidence type="ECO:0000256" key="3">
    <source>
        <dbReference type="ARBA" id="ARBA00022519"/>
    </source>
</evidence>
<dbReference type="InterPro" id="IPR003399">
    <property type="entry name" value="Mce/MlaD"/>
</dbReference>